<dbReference type="Proteomes" id="UP000078540">
    <property type="component" value="Unassembled WGS sequence"/>
</dbReference>
<evidence type="ECO:0000313" key="1">
    <source>
        <dbReference type="EMBL" id="KYM83999.1"/>
    </source>
</evidence>
<dbReference type="AlphaFoldDB" id="A0A151I4Q2"/>
<sequence length="129" mass="14100">MPRQARWGAEACGIHGTSALGAAAREKPREKQQIRYRTWVSALKTQLGHVTAGPPFPDAPRHQLVPNSAASTAFPRSLLGSVCVRMACAVRRSVRPAIEAKVNSTRHVAPPAVCGRTAMRKYAQFRKCR</sequence>
<name>A0A151I4Q2_9HYME</name>
<protein>
    <submittedName>
        <fullName evidence="1">Uncharacterized protein</fullName>
    </submittedName>
</protein>
<keyword evidence="2" id="KW-1185">Reference proteome</keyword>
<proteinExistence type="predicted"/>
<accession>A0A151I4Q2</accession>
<reference evidence="1 2" key="1">
    <citation type="submission" date="2015-09" db="EMBL/GenBank/DDBJ databases">
        <title>Atta colombica WGS genome.</title>
        <authorList>
            <person name="Nygaard S."/>
            <person name="Hu H."/>
            <person name="Boomsma J."/>
            <person name="Zhang G."/>
        </authorList>
    </citation>
    <scope>NUCLEOTIDE SEQUENCE [LARGE SCALE GENOMIC DNA]</scope>
    <source>
        <strain evidence="1">Treedump-2</strain>
        <tissue evidence="1">Whole body</tissue>
    </source>
</reference>
<gene>
    <name evidence="1" type="ORF">ALC53_05618</name>
</gene>
<organism evidence="1 2">
    <name type="scientific">Atta colombica</name>
    <dbReference type="NCBI Taxonomy" id="520822"/>
    <lineage>
        <taxon>Eukaryota</taxon>
        <taxon>Metazoa</taxon>
        <taxon>Ecdysozoa</taxon>
        <taxon>Arthropoda</taxon>
        <taxon>Hexapoda</taxon>
        <taxon>Insecta</taxon>
        <taxon>Pterygota</taxon>
        <taxon>Neoptera</taxon>
        <taxon>Endopterygota</taxon>
        <taxon>Hymenoptera</taxon>
        <taxon>Apocrita</taxon>
        <taxon>Aculeata</taxon>
        <taxon>Formicoidea</taxon>
        <taxon>Formicidae</taxon>
        <taxon>Myrmicinae</taxon>
        <taxon>Atta</taxon>
    </lineage>
</organism>
<dbReference type="EMBL" id="KQ976472">
    <property type="protein sequence ID" value="KYM83999.1"/>
    <property type="molecule type" value="Genomic_DNA"/>
</dbReference>
<evidence type="ECO:0000313" key="2">
    <source>
        <dbReference type="Proteomes" id="UP000078540"/>
    </source>
</evidence>